<comment type="catalytic activity">
    <reaction evidence="11">
        <text>L-seryl-[protein] + ATP = O-phospho-L-seryl-[protein] + ADP + H(+)</text>
        <dbReference type="Rhea" id="RHEA:17989"/>
        <dbReference type="Rhea" id="RHEA-COMP:9863"/>
        <dbReference type="Rhea" id="RHEA-COMP:11604"/>
        <dbReference type="ChEBI" id="CHEBI:15378"/>
        <dbReference type="ChEBI" id="CHEBI:29999"/>
        <dbReference type="ChEBI" id="CHEBI:30616"/>
        <dbReference type="ChEBI" id="CHEBI:83421"/>
        <dbReference type="ChEBI" id="CHEBI:456216"/>
        <dbReference type="EC" id="2.7.11.1"/>
    </reaction>
</comment>
<dbReference type="PROSITE" id="PS50011">
    <property type="entry name" value="PROTEIN_KINASE_DOM"/>
    <property type="match status" value="1"/>
</dbReference>
<feature type="domain" description="KA1" evidence="16">
    <location>
        <begin position="658"/>
        <end position="709"/>
    </location>
</feature>
<feature type="compositionally biased region" description="Polar residues" evidence="13">
    <location>
        <begin position="472"/>
        <end position="510"/>
    </location>
</feature>
<dbReference type="FunFam" id="1.10.8.10:FF:000005">
    <property type="entry name" value="Non-specific serine/threonine protein kinase"/>
    <property type="match status" value="1"/>
</dbReference>
<evidence type="ECO:0000256" key="3">
    <source>
        <dbReference type="ARBA" id="ARBA00022527"/>
    </source>
</evidence>
<sequence>MSSRAPLQPGNERNVDHHASLSASRSEKGSGWSSRSLGARCRNSIASCSDEQAHIGNYRLLKTIGKGNFAKVKLARHILTGREVAIKIIDKTQLNPTSLQKLFEVIETEKTLYLVMEYASGGEVFDYLVSHGRMKEKDARAKFRQIVSAVHYCHQKNIVHRDLKAENLLLDADSNIKIADFGFSNEFKLGSKLDTFCGSPPYAAPELFQGKKYDGPEVDIWSLGVILYTLVSGSLPFDGQNLKELRERVLRGKYRVPFYMSTDCESILRRFLVLNPTKRCTLEQIMKDKWMNIGYEKDELKPHVEPVEDYNDSSRIDVMVGMGYTRDEIKDALSTQKYNEIFSMYLLLGRKNEDGIESRSSSSLSLARVKHSSTSSSSPTSASSHAKPQRSASTYHRQRRHSDFCGPSVPVAHPKRSPTSTGEGELKEERLPSRKASCSVVGNRSIPPSSPMVSKANNPNKSEIPDRRKDINTTTVINAMSRRNTYVCTDRTSTDRQPLLQNGKENSSLSHRLPPASPSTHSITGAGASSSTSSERSRLTRGSTIRSTFHGGQLRDHRTPTHAPPTSPTLSHEASPLPHSRSRATTNLFTKLTSKLTRSRYLSGYQKATEPRTPRCGWDVKVQSPRDPAEVVLALREAAQSCGCQVHQAGPFLLSCTHGAAGSRVAFEAEVCQLPNGPAETSGVRFKRLWGAPLAFRDIATKVSKDIEL</sequence>
<dbReference type="FunFam" id="3.30.310.80:FF:000011">
    <property type="entry name" value="Non-specific serine/threonine protein kinase"/>
    <property type="match status" value="1"/>
</dbReference>
<dbReference type="PANTHER" id="PTHR24346:SF28">
    <property type="entry name" value="MAP_MICROTUBULE AFFINITY-REGULATING KINASE 4"/>
    <property type="match status" value="1"/>
</dbReference>
<feature type="domain" description="Protein kinase" evidence="14">
    <location>
        <begin position="58"/>
        <end position="291"/>
    </location>
</feature>
<dbReference type="InterPro" id="IPR011009">
    <property type="entry name" value="Kinase-like_dom_sf"/>
</dbReference>
<dbReference type="SUPFAM" id="SSF56112">
    <property type="entry name" value="Protein kinase-like (PK-like)"/>
    <property type="match status" value="1"/>
</dbReference>
<accession>A0A8C1MWF9</accession>
<protein>
    <recommendedName>
        <fullName evidence="2">non-specific serine/threonine protein kinase</fullName>
        <ecNumber evidence="2">2.7.11.1</ecNumber>
    </recommendedName>
</protein>
<reference evidence="17" key="1">
    <citation type="submission" date="2025-08" db="UniProtKB">
        <authorList>
            <consortium name="Ensembl"/>
        </authorList>
    </citation>
    <scope>IDENTIFICATION</scope>
</reference>
<dbReference type="GO" id="GO:0005524">
    <property type="term" value="F:ATP binding"/>
    <property type="evidence" value="ECO:0007669"/>
    <property type="project" value="UniProtKB-UniRule"/>
</dbReference>
<feature type="compositionally biased region" description="Low complexity" evidence="13">
    <location>
        <begin position="519"/>
        <end position="544"/>
    </location>
</feature>
<dbReference type="SMART" id="SM00165">
    <property type="entry name" value="UBA"/>
    <property type="match status" value="1"/>
</dbReference>
<dbReference type="EC" id="2.7.11.1" evidence="2"/>
<dbReference type="InterPro" id="IPR001772">
    <property type="entry name" value="KA1_dom"/>
</dbReference>
<dbReference type="GO" id="GO:0035556">
    <property type="term" value="P:intracellular signal transduction"/>
    <property type="evidence" value="ECO:0007669"/>
    <property type="project" value="TreeGrafter"/>
</dbReference>
<comment type="similarity">
    <text evidence="1">Belongs to the protein kinase superfamily. CAMK Ser/Thr protein kinase family. SNF1 subfamily.</text>
</comment>
<evidence type="ECO:0000256" key="11">
    <source>
        <dbReference type="ARBA" id="ARBA00048679"/>
    </source>
</evidence>
<dbReference type="InterPro" id="IPR000719">
    <property type="entry name" value="Prot_kinase_dom"/>
</dbReference>
<proteinExistence type="inferred from homology"/>
<evidence type="ECO:0000256" key="6">
    <source>
        <dbReference type="ARBA" id="ARBA00022777"/>
    </source>
</evidence>
<dbReference type="SMART" id="SM00220">
    <property type="entry name" value="S_TKc"/>
    <property type="match status" value="1"/>
</dbReference>
<keyword evidence="3" id="KW-0723">Serine/threonine-protein kinase</keyword>
<keyword evidence="5 12" id="KW-0547">Nucleotide-binding</keyword>
<evidence type="ECO:0000313" key="17">
    <source>
        <dbReference type="Ensembl" id="ENSCCRP00010082650.1"/>
    </source>
</evidence>
<feature type="region of interest" description="Disordered" evidence="13">
    <location>
        <begin position="1"/>
        <end position="36"/>
    </location>
</feature>
<evidence type="ECO:0000256" key="2">
    <source>
        <dbReference type="ARBA" id="ARBA00012513"/>
    </source>
</evidence>
<organism evidence="17 18">
    <name type="scientific">Cyprinus carpio</name>
    <name type="common">Common carp</name>
    <dbReference type="NCBI Taxonomy" id="7962"/>
    <lineage>
        <taxon>Eukaryota</taxon>
        <taxon>Metazoa</taxon>
        <taxon>Chordata</taxon>
        <taxon>Craniata</taxon>
        <taxon>Vertebrata</taxon>
        <taxon>Euteleostomi</taxon>
        <taxon>Actinopterygii</taxon>
        <taxon>Neopterygii</taxon>
        <taxon>Teleostei</taxon>
        <taxon>Ostariophysi</taxon>
        <taxon>Cypriniformes</taxon>
        <taxon>Cyprinidae</taxon>
        <taxon>Cyprininae</taxon>
        <taxon>Cyprinus</taxon>
    </lineage>
</organism>
<dbReference type="Pfam" id="PF02149">
    <property type="entry name" value="KA1"/>
    <property type="match status" value="1"/>
</dbReference>
<dbReference type="InterPro" id="IPR015940">
    <property type="entry name" value="UBA"/>
</dbReference>
<dbReference type="GO" id="GO:0050321">
    <property type="term" value="F:tau-protein kinase activity"/>
    <property type="evidence" value="ECO:0007669"/>
    <property type="project" value="TreeGrafter"/>
</dbReference>
<feature type="region of interest" description="Disordered" evidence="13">
    <location>
        <begin position="367"/>
        <end position="587"/>
    </location>
</feature>
<feature type="binding site" evidence="12">
    <location>
        <position position="87"/>
    </location>
    <ligand>
        <name>ATP</name>
        <dbReference type="ChEBI" id="CHEBI:30616"/>
    </ligand>
</feature>
<dbReference type="Ensembl" id="ENSCCRT00010091678.1">
    <property type="protein sequence ID" value="ENSCCRP00010082650.1"/>
    <property type="gene ID" value="ENSCCRG00010036075.1"/>
</dbReference>
<dbReference type="Gene3D" id="3.30.310.80">
    <property type="entry name" value="Kinase associated domain 1, KA1"/>
    <property type="match status" value="1"/>
</dbReference>
<dbReference type="CDD" id="cd12197">
    <property type="entry name" value="MARK4_C"/>
    <property type="match status" value="1"/>
</dbReference>
<keyword evidence="18" id="KW-1185">Reference proteome</keyword>
<evidence type="ECO:0000256" key="7">
    <source>
        <dbReference type="ARBA" id="ARBA00022840"/>
    </source>
</evidence>
<dbReference type="GO" id="GO:0005737">
    <property type="term" value="C:cytoplasm"/>
    <property type="evidence" value="ECO:0007669"/>
    <property type="project" value="TreeGrafter"/>
</dbReference>
<evidence type="ECO:0000256" key="1">
    <source>
        <dbReference type="ARBA" id="ARBA00006234"/>
    </source>
</evidence>
<evidence type="ECO:0000256" key="12">
    <source>
        <dbReference type="PROSITE-ProRule" id="PRU10141"/>
    </source>
</evidence>
<evidence type="ECO:0000256" key="8">
    <source>
        <dbReference type="ARBA" id="ARBA00037391"/>
    </source>
</evidence>
<evidence type="ECO:0000256" key="10">
    <source>
        <dbReference type="ARBA" id="ARBA00047899"/>
    </source>
</evidence>
<dbReference type="InterPro" id="IPR028375">
    <property type="entry name" value="KA1/Ssp2_C"/>
</dbReference>
<dbReference type="PROSITE" id="PS00107">
    <property type="entry name" value="PROTEIN_KINASE_ATP"/>
    <property type="match status" value="1"/>
</dbReference>
<dbReference type="FunFam" id="1.10.510.10:FF:000002">
    <property type="entry name" value="Non-specific serine/threonine protein kinase"/>
    <property type="match status" value="1"/>
</dbReference>
<feature type="compositionally biased region" description="Polar residues" evidence="13">
    <location>
        <begin position="451"/>
        <end position="461"/>
    </location>
</feature>
<evidence type="ECO:0000256" key="4">
    <source>
        <dbReference type="ARBA" id="ARBA00022679"/>
    </source>
</evidence>
<evidence type="ECO:0000256" key="13">
    <source>
        <dbReference type="SAM" id="MobiDB-lite"/>
    </source>
</evidence>
<reference evidence="17" key="2">
    <citation type="submission" date="2025-09" db="UniProtKB">
        <authorList>
            <consortium name="Ensembl"/>
        </authorList>
    </citation>
    <scope>IDENTIFICATION</scope>
</reference>
<dbReference type="PROSITE" id="PS50030">
    <property type="entry name" value="UBA"/>
    <property type="match status" value="1"/>
</dbReference>
<dbReference type="PANTHER" id="PTHR24346">
    <property type="entry name" value="MAP/MICROTUBULE AFFINITY-REGULATING KINASE"/>
    <property type="match status" value="1"/>
</dbReference>
<keyword evidence="7 12" id="KW-0067">ATP-binding</keyword>
<evidence type="ECO:0000259" key="15">
    <source>
        <dbReference type="PROSITE" id="PS50030"/>
    </source>
</evidence>
<dbReference type="InterPro" id="IPR017441">
    <property type="entry name" value="Protein_kinase_ATP_BS"/>
</dbReference>
<evidence type="ECO:0000259" key="14">
    <source>
        <dbReference type="PROSITE" id="PS50011"/>
    </source>
</evidence>
<evidence type="ECO:0000259" key="16">
    <source>
        <dbReference type="PROSITE" id="PS50032"/>
    </source>
</evidence>
<dbReference type="PROSITE" id="PS00108">
    <property type="entry name" value="PROTEIN_KINASE_ST"/>
    <property type="match status" value="1"/>
</dbReference>
<dbReference type="PROSITE" id="PS50032">
    <property type="entry name" value="KA1"/>
    <property type="match status" value="1"/>
</dbReference>
<comment type="catalytic activity">
    <reaction evidence="10">
        <text>L-threonyl-[protein] + ATP = O-phospho-L-threonyl-[protein] + ADP + H(+)</text>
        <dbReference type="Rhea" id="RHEA:46608"/>
        <dbReference type="Rhea" id="RHEA-COMP:11060"/>
        <dbReference type="Rhea" id="RHEA-COMP:11605"/>
        <dbReference type="ChEBI" id="CHEBI:15378"/>
        <dbReference type="ChEBI" id="CHEBI:30013"/>
        <dbReference type="ChEBI" id="CHEBI:30616"/>
        <dbReference type="ChEBI" id="CHEBI:61977"/>
        <dbReference type="ChEBI" id="CHEBI:456216"/>
        <dbReference type="EC" id="2.7.11.1"/>
    </reaction>
</comment>
<dbReference type="Pfam" id="PF00069">
    <property type="entry name" value="Pkinase"/>
    <property type="match status" value="1"/>
</dbReference>
<dbReference type="InterPro" id="IPR008271">
    <property type="entry name" value="Ser/Thr_kinase_AS"/>
</dbReference>
<dbReference type="Proteomes" id="UP000694427">
    <property type="component" value="Unplaced"/>
</dbReference>
<feature type="domain" description="UBA" evidence="15">
    <location>
        <begin position="310"/>
        <end position="350"/>
    </location>
</feature>
<evidence type="ECO:0000256" key="5">
    <source>
        <dbReference type="ARBA" id="ARBA00022741"/>
    </source>
</evidence>
<dbReference type="Gene3D" id="3.30.200.20">
    <property type="entry name" value="Phosphorylase Kinase, domain 1"/>
    <property type="match status" value="2"/>
</dbReference>
<feature type="compositionally biased region" description="Low complexity" evidence="13">
    <location>
        <begin position="367"/>
        <end position="386"/>
    </location>
</feature>
<comment type="function">
    <text evidence="8">May play a role in sperm motility, especially in the regulation of flagellar function.</text>
</comment>
<evidence type="ECO:0000313" key="18">
    <source>
        <dbReference type="Proteomes" id="UP000694427"/>
    </source>
</evidence>
<comment type="similarity">
    <text evidence="9">Belongs to the protein kinase superfamily. CAMK Ser/Thr protein kinase family. Smok subfamily.</text>
</comment>
<name>A0A8C1MWF9_CYPCA</name>
<dbReference type="AlphaFoldDB" id="A0A8C1MWF9"/>
<dbReference type="Gene3D" id="1.10.510.10">
    <property type="entry name" value="Transferase(Phosphotransferase) domain 1"/>
    <property type="match status" value="1"/>
</dbReference>
<keyword evidence="6" id="KW-0418">Kinase</keyword>
<keyword evidence="4" id="KW-0808">Transferase</keyword>
<dbReference type="FunFam" id="3.30.200.20:FF:000003">
    <property type="entry name" value="Non-specific serine/threonine protein kinase"/>
    <property type="match status" value="1"/>
</dbReference>
<evidence type="ECO:0000256" key="9">
    <source>
        <dbReference type="ARBA" id="ARBA00038181"/>
    </source>
</evidence>
<dbReference type="GO" id="GO:0000226">
    <property type="term" value="P:microtubule cytoskeleton organization"/>
    <property type="evidence" value="ECO:0007669"/>
    <property type="project" value="TreeGrafter"/>
</dbReference>
<dbReference type="Gene3D" id="1.10.8.10">
    <property type="entry name" value="DNA helicase RuvA subunit, C-terminal domain"/>
    <property type="match status" value="1"/>
</dbReference>
<dbReference type="SUPFAM" id="SSF103243">
    <property type="entry name" value="KA1-like"/>
    <property type="match status" value="1"/>
</dbReference>